<dbReference type="GO" id="GO:0050660">
    <property type="term" value="F:flavin adenine dinucleotide binding"/>
    <property type="evidence" value="ECO:0007669"/>
    <property type="project" value="InterPro"/>
</dbReference>
<dbReference type="Gene3D" id="3.30.390.50">
    <property type="entry name" value="CO dehydrogenase flavoprotein, C-terminal domain"/>
    <property type="match status" value="1"/>
</dbReference>
<dbReference type="InterPro" id="IPR016169">
    <property type="entry name" value="FAD-bd_PCMH_sub2"/>
</dbReference>
<protein>
    <submittedName>
        <fullName evidence="2">FAD binding domain-containing protein</fullName>
    </submittedName>
</protein>
<organism evidence="2 3">
    <name type="scientific">Fusobacterium hominis</name>
    <dbReference type="NCBI Taxonomy" id="2764326"/>
    <lineage>
        <taxon>Bacteria</taxon>
        <taxon>Fusobacteriati</taxon>
        <taxon>Fusobacteriota</taxon>
        <taxon>Fusobacteriia</taxon>
        <taxon>Fusobacteriales</taxon>
        <taxon>Fusobacteriaceae</taxon>
        <taxon>Fusobacterium</taxon>
    </lineage>
</organism>
<dbReference type="PANTHER" id="PTHR42659">
    <property type="entry name" value="XANTHINE DEHYDROGENASE SUBUNIT C-RELATED"/>
    <property type="match status" value="1"/>
</dbReference>
<dbReference type="InterPro" id="IPR051312">
    <property type="entry name" value="Diverse_Substr_Oxidored"/>
</dbReference>
<dbReference type="InterPro" id="IPR005107">
    <property type="entry name" value="CO_DH_flav_C"/>
</dbReference>
<keyword evidence="3" id="KW-1185">Reference proteome</keyword>
<dbReference type="SUPFAM" id="SSF56176">
    <property type="entry name" value="FAD-binding/transporter-associated domain-like"/>
    <property type="match status" value="1"/>
</dbReference>
<evidence type="ECO:0000313" key="2">
    <source>
        <dbReference type="EMBL" id="QNM15705.1"/>
    </source>
</evidence>
<dbReference type="Pfam" id="PF03450">
    <property type="entry name" value="CO_deh_flav_C"/>
    <property type="match status" value="1"/>
</dbReference>
<dbReference type="Gene3D" id="3.30.465.10">
    <property type="match status" value="1"/>
</dbReference>
<reference evidence="2 3" key="1">
    <citation type="submission" date="2020-08" db="EMBL/GenBank/DDBJ databases">
        <authorList>
            <person name="Liu C."/>
            <person name="Sun Q."/>
        </authorList>
    </citation>
    <scope>NUCLEOTIDE SEQUENCE [LARGE SCALE GENOMIC DNA]</scope>
    <source>
        <strain evidence="2 3">NSJ-57</strain>
    </source>
</reference>
<dbReference type="InterPro" id="IPR036683">
    <property type="entry name" value="CO_DH_flav_C_dom_sf"/>
</dbReference>
<dbReference type="GO" id="GO:0016491">
    <property type="term" value="F:oxidoreductase activity"/>
    <property type="evidence" value="ECO:0007669"/>
    <property type="project" value="InterPro"/>
</dbReference>
<dbReference type="EMBL" id="CP060637">
    <property type="protein sequence ID" value="QNM15705.1"/>
    <property type="molecule type" value="Genomic_DNA"/>
</dbReference>
<evidence type="ECO:0000313" key="3">
    <source>
        <dbReference type="Proteomes" id="UP000515913"/>
    </source>
</evidence>
<gene>
    <name evidence="2" type="ORF">H9Q81_02375</name>
</gene>
<dbReference type="PANTHER" id="PTHR42659:SF9">
    <property type="entry name" value="XANTHINE DEHYDROGENASE FAD-BINDING SUBUNIT XDHB-RELATED"/>
    <property type="match status" value="1"/>
</dbReference>
<dbReference type="Pfam" id="PF00941">
    <property type="entry name" value="FAD_binding_5"/>
    <property type="match status" value="1"/>
</dbReference>
<feature type="domain" description="CO dehydrogenase flavoprotein C-terminal" evidence="1">
    <location>
        <begin position="166"/>
        <end position="263"/>
    </location>
</feature>
<dbReference type="InterPro" id="IPR002346">
    <property type="entry name" value="Mopterin_DH_FAD-bd"/>
</dbReference>
<dbReference type="KEGG" id="fho:H9Q81_02375"/>
<dbReference type="SUPFAM" id="SSF55447">
    <property type="entry name" value="CO dehydrogenase flavoprotein C-terminal domain-like"/>
    <property type="match status" value="1"/>
</dbReference>
<dbReference type="Proteomes" id="UP000515913">
    <property type="component" value="Chromosome"/>
</dbReference>
<dbReference type="AlphaFoldDB" id="A0A7G9GY23"/>
<dbReference type="RefSeq" id="WP_187423055.1">
    <property type="nucleotide sequence ID" value="NZ_CP060637.1"/>
</dbReference>
<accession>A0A7G9GY23</accession>
<proteinExistence type="predicted"/>
<name>A0A7G9GY23_9FUSO</name>
<sequence length="264" mass="29570">MFSFKNYVAPFTLEEAYNELLKNKKNIILGGTSYLRMGNLLYNTAIDLSNLSLSYINEEEDFVCIGAMTSFRDLETSSIIKNLYSGILSKCVYSILGVQFRSNVTVGATVFSKYGFSDLIPTLLSMDTTVVLYQGGEISLEEYLKEEKLRRDILIEIKIKQKNGKGSFQSVRKSKTDYAITNCCVTKDENGVKVAIGVRPGKAMLAYECMNIINSSDCVTEEIIDKACETIKDEIKYGSNMRGSAEYRQAVSQVLVKRALEEVL</sequence>
<dbReference type="SMART" id="SM01092">
    <property type="entry name" value="CO_deh_flav_C"/>
    <property type="match status" value="1"/>
</dbReference>
<dbReference type="InterPro" id="IPR036318">
    <property type="entry name" value="FAD-bd_PCMH-like_sf"/>
</dbReference>
<evidence type="ECO:0000259" key="1">
    <source>
        <dbReference type="SMART" id="SM01092"/>
    </source>
</evidence>